<organism evidence="2 3">
    <name type="scientific">Pandoravirus salinus</name>
    <dbReference type="NCBI Taxonomy" id="1349410"/>
    <lineage>
        <taxon>Viruses</taxon>
        <taxon>Pandoravirus</taxon>
    </lineage>
</organism>
<feature type="compositionally biased region" description="Low complexity" evidence="1">
    <location>
        <begin position="7"/>
        <end position="25"/>
    </location>
</feature>
<protein>
    <submittedName>
        <fullName evidence="2">Uncharacterized protein</fullName>
    </submittedName>
</protein>
<evidence type="ECO:0000313" key="3">
    <source>
        <dbReference type="Proteomes" id="UP000204584"/>
    </source>
</evidence>
<dbReference type="RefSeq" id="YP_008438552.1">
    <property type="nucleotide sequence ID" value="NC_022098.1"/>
</dbReference>
<dbReference type="KEGG" id="vg:16607260"/>
<accession>S4VYQ8</accession>
<dbReference type="Proteomes" id="UP000204584">
    <property type="component" value="Segment"/>
</dbReference>
<sequence length="493" mass="52121">MRRSNQPPSARPAIARPPARPSTTARPRRAPQTWDDVRQWAADNGLDSAQALQRWLDATASPGQAAPVDPRAAALLQTLRQFSLATSPGQRLPATAMLPTIYGPFLEALSQPTPGLFRLTPDDQSAYPPGMDGPEWIRPLVDPLAEGGRLWPPSPVTALVRMNEIASRALGYGPVDADALTLDLADSDSLRDAVGAPIVVASMVNYFAKEIGSILRSMGDVRVDPAGPKLASDSDIAEARRRWPAVLPDQLEKPYAVIVGQGRARDHLGTWSPATGPVHVALLLTGSRVTGRLAVSDTTGEVVDNNGIFYLHRTGKYAPPEDARIVEASGGNPRLVVDLVMPFVRAMREGRPDAAALAPATGIAGSRFWGSGQSIEQPFMARAFEPAEVLAALLAQRRAAAVDAINEATASAGGLARMAAQAYRGDIATANVPEEVRELIAAQAVARACASGATAQDRARVDAAARVLGLPEAVRAQDLTTICEASVDAVRNL</sequence>
<feature type="region of interest" description="Disordered" evidence="1">
    <location>
        <begin position="1"/>
        <end position="33"/>
    </location>
</feature>
<name>S4VYQ8_9VIRU</name>
<gene>
    <name evidence="2" type="ORF">psal_cds_1188</name>
</gene>
<proteinExistence type="predicted"/>
<evidence type="ECO:0000256" key="1">
    <source>
        <dbReference type="SAM" id="MobiDB-lite"/>
    </source>
</evidence>
<evidence type="ECO:0000313" key="2">
    <source>
        <dbReference type="EMBL" id="AGO85473.1"/>
    </source>
</evidence>
<keyword evidence="3" id="KW-1185">Reference proteome</keyword>
<dbReference type="GeneID" id="16607260"/>
<reference evidence="2 3" key="1">
    <citation type="journal article" date="2013" name="Science">
        <title>Pandoraviruses: amoeba viruses with genomes up to 2.5 Mb reaching that of parasitic eukaryotes.</title>
        <authorList>
            <person name="Philippe N."/>
            <person name="Legendre M."/>
            <person name="Doutre G."/>
            <person name="Coute Y."/>
            <person name="Poirot O."/>
            <person name="Lescot M."/>
            <person name="Arslan D."/>
            <person name="Seltzer V."/>
            <person name="Bertaux L."/>
            <person name="Bruley C."/>
            <person name="Garin J."/>
            <person name="Claverie J.M."/>
            <person name="Abergel C."/>
        </authorList>
    </citation>
    <scope>NUCLEOTIDE SEQUENCE [LARGE SCALE GENOMIC DNA]</scope>
</reference>
<dbReference type="EMBL" id="KC977571">
    <property type="protein sequence ID" value="AGO85473.1"/>
    <property type="molecule type" value="Genomic_DNA"/>
</dbReference>